<dbReference type="Proteomes" id="UP001203761">
    <property type="component" value="Unassembled WGS sequence"/>
</dbReference>
<dbReference type="GO" id="GO:0008168">
    <property type="term" value="F:methyltransferase activity"/>
    <property type="evidence" value="ECO:0007669"/>
    <property type="project" value="UniProtKB-KW"/>
</dbReference>
<dbReference type="PANTHER" id="PTHR43861:SF1">
    <property type="entry name" value="TRANS-ACONITATE 2-METHYLTRANSFERASE"/>
    <property type="match status" value="1"/>
</dbReference>
<feature type="domain" description="Methyltransferase type 11" evidence="1">
    <location>
        <begin position="37"/>
        <end position="125"/>
    </location>
</feature>
<reference evidence="2" key="1">
    <citation type="submission" date="2022-02" db="EMBL/GenBank/DDBJ databases">
        <authorList>
            <person name="Lee M."/>
            <person name="Kim S.-J."/>
            <person name="Jung M.-Y."/>
        </authorList>
    </citation>
    <scope>NUCLEOTIDE SEQUENCE</scope>
    <source>
        <strain evidence="2">JHP9</strain>
    </source>
</reference>
<dbReference type="Pfam" id="PF08241">
    <property type="entry name" value="Methyltransf_11"/>
    <property type="match status" value="1"/>
</dbReference>
<protein>
    <submittedName>
        <fullName evidence="2">Methyltransferase domain-containing protein</fullName>
    </submittedName>
</protein>
<accession>A0ABT0QXV5</accession>
<comment type="caution">
    <text evidence="2">The sequence shown here is derived from an EMBL/GenBank/DDBJ whole genome shotgun (WGS) entry which is preliminary data.</text>
</comment>
<keyword evidence="2" id="KW-0489">Methyltransferase</keyword>
<dbReference type="EMBL" id="JAKNCJ010000001">
    <property type="protein sequence ID" value="MCL6422505.1"/>
    <property type="molecule type" value="Genomic_DNA"/>
</dbReference>
<dbReference type="Gene3D" id="3.40.50.150">
    <property type="entry name" value="Vaccinia Virus protein VP39"/>
    <property type="match status" value="1"/>
</dbReference>
<proteinExistence type="predicted"/>
<sequence length="254" mass="26848">MDRWKNVADAYARSFATLCAGTVDAVLEGLPAGELMDIGCGDGTLMARAEASGKHAYGVDSDPDMVAFARERVRGAVCAGELPSLDLPSASIESASANFVLNHVPEPSASAEEIRRILVPGGRFAGTIRPSGGGGWAAFIGPVFKASEVVPLQGGALPPEKDFPRSVDGFAGLLTAAGLDVLESREIRWTWSVRPEDLWTGIAGGVATPGQTFVAQTPEVQARVEQQFWRRAERDVQDGNLRFSAVAVLAVAQR</sequence>
<evidence type="ECO:0000313" key="2">
    <source>
        <dbReference type="EMBL" id="MCL6422505.1"/>
    </source>
</evidence>
<keyword evidence="3" id="KW-1185">Reference proteome</keyword>
<dbReference type="SUPFAM" id="SSF53335">
    <property type="entry name" value="S-adenosyl-L-methionine-dependent methyltransferases"/>
    <property type="match status" value="1"/>
</dbReference>
<dbReference type="InterPro" id="IPR013216">
    <property type="entry name" value="Methyltransf_11"/>
</dbReference>
<dbReference type="GO" id="GO:0032259">
    <property type="term" value="P:methylation"/>
    <property type="evidence" value="ECO:0007669"/>
    <property type="project" value="UniProtKB-KW"/>
</dbReference>
<dbReference type="CDD" id="cd02440">
    <property type="entry name" value="AdoMet_MTases"/>
    <property type="match status" value="1"/>
</dbReference>
<gene>
    <name evidence="2" type="ORF">Bequi_03745</name>
</gene>
<name>A0ABT0QXV5_9MICO</name>
<dbReference type="PANTHER" id="PTHR43861">
    <property type="entry name" value="TRANS-ACONITATE 2-METHYLTRANSFERASE-RELATED"/>
    <property type="match status" value="1"/>
</dbReference>
<keyword evidence="2" id="KW-0808">Transferase</keyword>
<organism evidence="2 3">
    <name type="scientific">Brachybacterium equifaecis</name>
    <dbReference type="NCBI Taxonomy" id="2910770"/>
    <lineage>
        <taxon>Bacteria</taxon>
        <taxon>Bacillati</taxon>
        <taxon>Actinomycetota</taxon>
        <taxon>Actinomycetes</taxon>
        <taxon>Micrococcales</taxon>
        <taxon>Dermabacteraceae</taxon>
        <taxon>Brachybacterium</taxon>
    </lineage>
</organism>
<evidence type="ECO:0000259" key="1">
    <source>
        <dbReference type="Pfam" id="PF08241"/>
    </source>
</evidence>
<dbReference type="RefSeq" id="WP_249736602.1">
    <property type="nucleotide sequence ID" value="NZ_JAKNCJ010000001.1"/>
</dbReference>
<evidence type="ECO:0000313" key="3">
    <source>
        <dbReference type="Proteomes" id="UP001203761"/>
    </source>
</evidence>
<dbReference type="InterPro" id="IPR029063">
    <property type="entry name" value="SAM-dependent_MTases_sf"/>
</dbReference>